<proteinExistence type="predicted"/>
<gene>
    <name evidence="1" type="ORF">F2P81_001392</name>
</gene>
<dbReference type="AlphaFoldDB" id="A0A6A4TFT3"/>
<evidence type="ECO:0000313" key="2">
    <source>
        <dbReference type="Proteomes" id="UP000438429"/>
    </source>
</evidence>
<reference evidence="1 2" key="1">
    <citation type="submission" date="2019-06" db="EMBL/GenBank/DDBJ databases">
        <title>Draft genomes of female and male turbot (Scophthalmus maximus).</title>
        <authorList>
            <person name="Xu H."/>
            <person name="Xu X.-W."/>
            <person name="Shao C."/>
            <person name="Chen S."/>
        </authorList>
    </citation>
    <scope>NUCLEOTIDE SEQUENCE [LARGE SCALE GENOMIC DNA]</scope>
    <source>
        <strain evidence="1">Ysfricsl-2016a</strain>
        <tissue evidence="1">Blood</tissue>
    </source>
</reference>
<comment type="caution">
    <text evidence="1">The sequence shown here is derived from an EMBL/GenBank/DDBJ whole genome shotgun (WGS) entry which is preliminary data.</text>
</comment>
<dbReference type="EMBL" id="VEVO01000002">
    <property type="protein sequence ID" value="KAF0044863.1"/>
    <property type="molecule type" value="Genomic_DNA"/>
</dbReference>
<feature type="non-terminal residue" evidence="1">
    <location>
        <position position="1"/>
    </location>
</feature>
<accession>A0A6A4TFT3</accession>
<sequence>CVFHSLPAFPGAVRHPPVPPGDLAGTVHQPGRCQRLEGDLPLVWRARLCEPGDHPARLRVLHRDPGLGPLLPGPQLPGRAAVVALQQHVEH</sequence>
<feature type="non-terminal residue" evidence="1">
    <location>
        <position position="91"/>
    </location>
</feature>
<organism evidence="1 2">
    <name type="scientific">Scophthalmus maximus</name>
    <name type="common">Turbot</name>
    <name type="synonym">Psetta maxima</name>
    <dbReference type="NCBI Taxonomy" id="52904"/>
    <lineage>
        <taxon>Eukaryota</taxon>
        <taxon>Metazoa</taxon>
        <taxon>Chordata</taxon>
        <taxon>Craniata</taxon>
        <taxon>Vertebrata</taxon>
        <taxon>Euteleostomi</taxon>
        <taxon>Actinopterygii</taxon>
        <taxon>Neopterygii</taxon>
        <taxon>Teleostei</taxon>
        <taxon>Neoteleostei</taxon>
        <taxon>Acanthomorphata</taxon>
        <taxon>Carangaria</taxon>
        <taxon>Pleuronectiformes</taxon>
        <taxon>Pleuronectoidei</taxon>
        <taxon>Scophthalmidae</taxon>
        <taxon>Scophthalmus</taxon>
    </lineage>
</organism>
<name>A0A6A4TFT3_SCOMX</name>
<evidence type="ECO:0000313" key="1">
    <source>
        <dbReference type="EMBL" id="KAF0044863.1"/>
    </source>
</evidence>
<protein>
    <submittedName>
        <fullName evidence="1">Uncharacterized protein</fullName>
    </submittedName>
</protein>
<dbReference type="Proteomes" id="UP000438429">
    <property type="component" value="Unassembled WGS sequence"/>
</dbReference>